<keyword evidence="2" id="KW-0805">Transcription regulation</keyword>
<evidence type="ECO:0000259" key="6">
    <source>
        <dbReference type="PROSITE" id="PS50043"/>
    </source>
</evidence>
<dbReference type="Gene3D" id="3.40.50.2300">
    <property type="match status" value="1"/>
</dbReference>
<evidence type="ECO:0000256" key="5">
    <source>
        <dbReference type="PROSITE-ProRule" id="PRU00169"/>
    </source>
</evidence>
<dbReference type="Pfam" id="PF00196">
    <property type="entry name" value="GerE"/>
    <property type="match status" value="1"/>
</dbReference>
<evidence type="ECO:0000256" key="3">
    <source>
        <dbReference type="ARBA" id="ARBA00023125"/>
    </source>
</evidence>
<proteinExistence type="predicted"/>
<gene>
    <name evidence="8" type="primary">nreC</name>
    <name evidence="8" type="ORF">VQ7734_01406</name>
</gene>
<evidence type="ECO:0000256" key="4">
    <source>
        <dbReference type="ARBA" id="ARBA00023163"/>
    </source>
</evidence>
<sequence length="211" mass="24029">MTIRLLIADDHAIVREGLKQLLSLYEDVCVIDEATDGEHLLTQLQQHQPDIVTLDMQMPGLSGIPLIETLTEKYPALPVLVLSMYNETQITRRALKAGARGYLNKDCDADTLLTAIRRLARGGRFIESEMAEKLAFEFEEPAEEPRHHSLSKREFHIFCLLARGMSINDIAQDLNISNKTVSTHKFRLMQKMNFSSNTDIVRYALTHHLIQ</sequence>
<dbReference type="InterPro" id="IPR039420">
    <property type="entry name" value="WalR-like"/>
</dbReference>
<accession>A0A1M7YSR5</accession>
<dbReference type="PANTHER" id="PTHR43214:SF41">
    <property type="entry name" value="NITRATE_NITRITE RESPONSE REGULATOR PROTEIN NARP"/>
    <property type="match status" value="1"/>
</dbReference>
<dbReference type="SUPFAM" id="SSF46894">
    <property type="entry name" value="C-terminal effector domain of the bipartite response regulators"/>
    <property type="match status" value="1"/>
</dbReference>
<dbReference type="GO" id="GO:0000160">
    <property type="term" value="P:phosphorelay signal transduction system"/>
    <property type="evidence" value="ECO:0007669"/>
    <property type="project" value="InterPro"/>
</dbReference>
<dbReference type="CDD" id="cd06170">
    <property type="entry name" value="LuxR_C_like"/>
    <property type="match status" value="1"/>
</dbReference>
<dbReference type="EMBL" id="FRFG01000016">
    <property type="protein sequence ID" value="SHO55660.1"/>
    <property type="molecule type" value="Genomic_DNA"/>
</dbReference>
<dbReference type="PANTHER" id="PTHR43214">
    <property type="entry name" value="TWO-COMPONENT RESPONSE REGULATOR"/>
    <property type="match status" value="1"/>
</dbReference>
<evidence type="ECO:0000256" key="1">
    <source>
        <dbReference type="ARBA" id="ARBA00022553"/>
    </source>
</evidence>
<keyword evidence="9" id="KW-1185">Reference proteome</keyword>
<dbReference type="InterPro" id="IPR001789">
    <property type="entry name" value="Sig_transdc_resp-reg_receiver"/>
</dbReference>
<evidence type="ECO:0000313" key="9">
    <source>
        <dbReference type="Proteomes" id="UP000184600"/>
    </source>
</evidence>
<feature type="domain" description="HTH luxR-type" evidence="6">
    <location>
        <begin position="143"/>
        <end position="208"/>
    </location>
</feature>
<dbReference type="InterPro" id="IPR000792">
    <property type="entry name" value="Tscrpt_reg_LuxR_C"/>
</dbReference>
<dbReference type="InterPro" id="IPR058245">
    <property type="entry name" value="NreC/VraR/RcsB-like_REC"/>
</dbReference>
<dbReference type="GO" id="GO:0006355">
    <property type="term" value="P:regulation of DNA-templated transcription"/>
    <property type="evidence" value="ECO:0007669"/>
    <property type="project" value="InterPro"/>
</dbReference>
<feature type="domain" description="Response regulatory" evidence="7">
    <location>
        <begin position="4"/>
        <end position="120"/>
    </location>
</feature>
<dbReference type="InterPro" id="IPR016032">
    <property type="entry name" value="Sig_transdc_resp-reg_C-effctor"/>
</dbReference>
<protein>
    <submittedName>
        <fullName evidence="8">Oxygen regulatory protein NreC</fullName>
    </submittedName>
</protein>
<keyword evidence="3" id="KW-0238">DNA-binding</keyword>
<name>A0A1M7YSR5_9VIBR</name>
<dbReference type="InterPro" id="IPR011006">
    <property type="entry name" value="CheY-like_superfamily"/>
</dbReference>
<evidence type="ECO:0000256" key="2">
    <source>
        <dbReference type="ARBA" id="ARBA00023015"/>
    </source>
</evidence>
<organism evidence="8 9">
    <name type="scientific">Vibrio quintilis</name>
    <dbReference type="NCBI Taxonomy" id="1117707"/>
    <lineage>
        <taxon>Bacteria</taxon>
        <taxon>Pseudomonadati</taxon>
        <taxon>Pseudomonadota</taxon>
        <taxon>Gammaproteobacteria</taxon>
        <taxon>Vibrionales</taxon>
        <taxon>Vibrionaceae</taxon>
        <taxon>Vibrio</taxon>
    </lineage>
</organism>
<dbReference type="GO" id="GO:0003677">
    <property type="term" value="F:DNA binding"/>
    <property type="evidence" value="ECO:0007669"/>
    <property type="project" value="UniProtKB-KW"/>
</dbReference>
<dbReference type="RefSeq" id="WP_073580886.1">
    <property type="nucleotide sequence ID" value="NZ_AP024897.1"/>
</dbReference>
<dbReference type="AlphaFoldDB" id="A0A1M7YSR5"/>
<dbReference type="Proteomes" id="UP000184600">
    <property type="component" value="Unassembled WGS sequence"/>
</dbReference>
<keyword evidence="1 5" id="KW-0597">Phosphoprotein</keyword>
<dbReference type="PROSITE" id="PS50110">
    <property type="entry name" value="RESPONSE_REGULATORY"/>
    <property type="match status" value="1"/>
</dbReference>
<dbReference type="SMART" id="SM00421">
    <property type="entry name" value="HTH_LUXR"/>
    <property type="match status" value="1"/>
</dbReference>
<feature type="modified residue" description="4-aspartylphosphate" evidence="5">
    <location>
        <position position="55"/>
    </location>
</feature>
<keyword evidence="4" id="KW-0804">Transcription</keyword>
<evidence type="ECO:0000259" key="7">
    <source>
        <dbReference type="PROSITE" id="PS50110"/>
    </source>
</evidence>
<dbReference type="PRINTS" id="PR00038">
    <property type="entry name" value="HTHLUXR"/>
</dbReference>
<dbReference type="PROSITE" id="PS50043">
    <property type="entry name" value="HTH_LUXR_2"/>
    <property type="match status" value="1"/>
</dbReference>
<dbReference type="SMART" id="SM00448">
    <property type="entry name" value="REC"/>
    <property type="match status" value="1"/>
</dbReference>
<reference evidence="9" key="1">
    <citation type="submission" date="2016-12" db="EMBL/GenBank/DDBJ databases">
        <authorList>
            <person name="Rodrigo-Torres L."/>
            <person name="Arahal R.D."/>
            <person name="Lucena T."/>
        </authorList>
    </citation>
    <scope>NUCLEOTIDE SEQUENCE [LARGE SCALE GENOMIC DNA]</scope>
</reference>
<dbReference type="SUPFAM" id="SSF52172">
    <property type="entry name" value="CheY-like"/>
    <property type="match status" value="1"/>
</dbReference>
<evidence type="ECO:0000313" key="8">
    <source>
        <dbReference type="EMBL" id="SHO55660.1"/>
    </source>
</evidence>
<dbReference type="Pfam" id="PF00072">
    <property type="entry name" value="Response_reg"/>
    <property type="match status" value="1"/>
</dbReference>
<dbReference type="CDD" id="cd17535">
    <property type="entry name" value="REC_NarL-like"/>
    <property type="match status" value="1"/>
</dbReference>
<dbReference type="STRING" id="1117707.VQ7734_01406"/>